<organism evidence="3 4">
    <name type="scientific">Halobaculum gomorrense</name>
    <dbReference type="NCBI Taxonomy" id="43928"/>
    <lineage>
        <taxon>Archaea</taxon>
        <taxon>Methanobacteriati</taxon>
        <taxon>Methanobacteriota</taxon>
        <taxon>Stenosarchaea group</taxon>
        <taxon>Halobacteria</taxon>
        <taxon>Halobacteriales</taxon>
        <taxon>Haloferacaceae</taxon>
        <taxon>Halobaculum</taxon>
    </lineage>
</organism>
<evidence type="ECO:0000256" key="1">
    <source>
        <dbReference type="SAM" id="MobiDB-lite"/>
    </source>
</evidence>
<feature type="region of interest" description="Disordered" evidence="1">
    <location>
        <begin position="52"/>
        <end position="79"/>
    </location>
</feature>
<protein>
    <submittedName>
        <fullName evidence="3">Uncharacterized protein</fullName>
    </submittedName>
</protein>
<keyword evidence="2" id="KW-0812">Transmembrane</keyword>
<dbReference type="RefSeq" id="WP_073308602.1">
    <property type="nucleotide sequence ID" value="NZ_FQWV01000004.1"/>
</dbReference>
<dbReference type="OrthoDB" id="342712at2157"/>
<accession>A0A1M5Q6L2</accession>
<keyword evidence="2" id="KW-0472">Membrane</keyword>
<proteinExistence type="predicted"/>
<evidence type="ECO:0000313" key="4">
    <source>
        <dbReference type="Proteomes" id="UP000184357"/>
    </source>
</evidence>
<name>A0A1M5Q6L2_9EURY</name>
<evidence type="ECO:0000313" key="3">
    <source>
        <dbReference type="EMBL" id="SHH09536.1"/>
    </source>
</evidence>
<sequence length="79" mass="8183">MDRQFLASAAVTVLSLAGYVIGTVEPYPGREASLMGLLVGVTLATVTYGHARATAESDAGRERGDRDRDGKSNSGGGVR</sequence>
<reference evidence="3 4" key="1">
    <citation type="submission" date="2016-11" db="EMBL/GenBank/DDBJ databases">
        <authorList>
            <person name="Jaros S."/>
            <person name="Januszkiewicz K."/>
            <person name="Wedrychowicz H."/>
        </authorList>
    </citation>
    <scope>NUCLEOTIDE SEQUENCE [LARGE SCALE GENOMIC DNA]</scope>
    <source>
        <strain evidence="3 4">DSM 9297</strain>
    </source>
</reference>
<dbReference type="STRING" id="43928.SAMN05443636_1761"/>
<evidence type="ECO:0000256" key="2">
    <source>
        <dbReference type="SAM" id="Phobius"/>
    </source>
</evidence>
<dbReference type="AlphaFoldDB" id="A0A1M5Q6L2"/>
<gene>
    <name evidence="3" type="ORF">SAMN05443636_1761</name>
</gene>
<feature type="compositionally biased region" description="Basic and acidic residues" evidence="1">
    <location>
        <begin position="53"/>
        <end position="71"/>
    </location>
</feature>
<dbReference type="EMBL" id="FQWV01000004">
    <property type="protein sequence ID" value="SHH09536.1"/>
    <property type="molecule type" value="Genomic_DNA"/>
</dbReference>
<keyword evidence="4" id="KW-1185">Reference proteome</keyword>
<dbReference type="Proteomes" id="UP000184357">
    <property type="component" value="Unassembled WGS sequence"/>
</dbReference>
<keyword evidence="2" id="KW-1133">Transmembrane helix</keyword>
<feature type="transmembrane region" description="Helical" evidence="2">
    <location>
        <begin position="32"/>
        <end position="51"/>
    </location>
</feature>